<dbReference type="Gene3D" id="2.170.300.10">
    <property type="entry name" value="Tie2 ligand-binding domain superfamily"/>
    <property type="match status" value="2"/>
</dbReference>
<dbReference type="Pfam" id="PF14670">
    <property type="entry name" value="FXa_inhibition"/>
    <property type="match status" value="1"/>
</dbReference>
<keyword evidence="2" id="KW-0677">Repeat</keyword>
<feature type="disulfide bond" evidence="4">
    <location>
        <begin position="305"/>
        <end position="314"/>
    </location>
</feature>
<keyword evidence="7" id="KW-1185">Reference proteome</keyword>
<dbReference type="SUPFAM" id="SSF57196">
    <property type="entry name" value="EGF/Laminin"/>
    <property type="match status" value="1"/>
</dbReference>
<dbReference type="PRINTS" id="PR00011">
    <property type="entry name" value="EGFLAMININ"/>
</dbReference>
<dbReference type="SMART" id="SM00181">
    <property type="entry name" value="EGF"/>
    <property type="match status" value="6"/>
</dbReference>
<dbReference type="EMBL" id="JAIPUX010001880">
    <property type="protein sequence ID" value="KAH0624132.1"/>
    <property type="molecule type" value="Genomic_DNA"/>
</dbReference>
<dbReference type="InterPro" id="IPR049883">
    <property type="entry name" value="NOTCH1_EGF-like"/>
</dbReference>
<dbReference type="PROSITE" id="PS01186">
    <property type="entry name" value="EGF_2"/>
    <property type="match status" value="1"/>
</dbReference>
<sequence>MQLCLDDVDECEEGTSRCIHHCVNTQGSFACTCHPGFELGHDGRQCYLMLLLQKGIVSMTAHDRQWSSSYPCWKVGNRGRTKLISSSKEAVEIREEMIESIVYSYLVCKQEVSSYLLTDNDVILFLKGIEMEIVNSCEDNNGGCSHHCEHSTNGPLCSCNQGYLLDLDGKTCIDVDECLADTDGCDQHCINSLGSYECMCEEGYRLSSINRQSCISLDEDELEEVEEELEVTGTRDLRFKWPPQLLHFSTSLDSFYDEEEDSLHGEFTLVQKVACPMGMYGKDCSSICKCQNGGSCDPVTGQCHCPPGINGKFCENACPKWVYGYGCSEECQCVKENTLNCDPRNGACICKPGYEGTKCQKNCPDGFWGVNCHFACDPCENGGQCNKETGLVPLVTMEKNACCNAAVTAMLCVTPSLVNAHVPRVGLTVTVSNLAILVTGDNSVEAHVTAITVMAVVTLLLEFASVKQGIPGGTLVQMAFLGLTVARYVTARMELPVITLLEHASVFLAGQDPNATNLVRVTVMDKTAVRNATVRMEHTVIMSVGPAYVQQDGGDWSARKFVQLVILGNSVRTNVTVNTATPVITRLGCVTVKRGGEENGVISMKRRSETLKEDVKSSSLPCDVKMEEREIPACLPGTYGENCNQLCQCSGKNEECHHVTGKCGCLPGYYGIHCDLRK</sequence>
<protein>
    <recommendedName>
        <fullName evidence="5">EGF-like domain-containing protein</fullName>
    </recommendedName>
</protein>
<dbReference type="SUPFAM" id="SSF57184">
    <property type="entry name" value="Growth factor receptor domain"/>
    <property type="match status" value="1"/>
</dbReference>
<dbReference type="PROSITE" id="PS01187">
    <property type="entry name" value="EGF_CA"/>
    <property type="match status" value="2"/>
</dbReference>
<dbReference type="InterPro" id="IPR000152">
    <property type="entry name" value="EGF-type_Asp/Asn_hydroxyl_site"/>
</dbReference>
<evidence type="ECO:0000256" key="1">
    <source>
        <dbReference type="ARBA" id="ARBA00022536"/>
    </source>
</evidence>
<dbReference type="CDD" id="cd00054">
    <property type="entry name" value="EGF_CA"/>
    <property type="match status" value="1"/>
</dbReference>
<dbReference type="SMART" id="SM00179">
    <property type="entry name" value="EGF_CA"/>
    <property type="match status" value="3"/>
</dbReference>
<dbReference type="PANTHER" id="PTHR24035:SF109">
    <property type="entry name" value="PROTEIN DRAPER"/>
    <property type="match status" value="1"/>
</dbReference>
<reference evidence="6 7" key="1">
    <citation type="journal article" date="2022" name="Gigascience">
        <title>A chromosome-level genome assembly and annotation of the desert horned lizard, Phrynosoma platyrhinos, provides insight into chromosomal rearrangements among reptiles.</title>
        <authorList>
            <person name="Koochekian N."/>
            <person name="Ascanio A."/>
            <person name="Farleigh K."/>
            <person name="Card D.C."/>
            <person name="Schield D.R."/>
            <person name="Castoe T.A."/>
            <person name="Jezkova T."/>
        </authorList>
    </citation>
    <scope>NUCLEOTIDE SEQUENCE [LARGE SCALE GENOMIC DNA]</scope>
    <source>
        <strain evidence="6">NK-2021</strain>
    </source>
</reference>
<comment type="caution">
    <text evidence="4">Lacks conserved residue(s) required for the propagation of feature annotation.</text>
</comment>
<gene>
    <name evidence="6" type="ORF">JD844_007560</name>
</gene>
<feature type="domain" description="EGF-like" evidence="5">
    <location>
        <begin position="280"/>
        <end position="315"/>
    </location>
</feature>
<dbReference type="Pfam" id="PF00053">
    <property type="entry name" value="EGF_laminin"/>
    <property type="match status" value="2"/>
</dbReference>
<keyword evidence="3 4" id="KW-1015">Disulfide bond</keyword>
<feature type="domain" description="EGF-like" evidence="5">
    <location>
        <begin position="7"/>
        <end position="47"/>
    </location>
</feature>
<proteinExistence type="predicted"/>
<dbReference type="Pfam" id="PF07645">
    <property type="entry name" value="EGF_CA"/>
    <property type="match status" value="2"/>
</dbReference>
<dbReference type="InterPro" id="IPR018097">
    <property type="entry name" value="EGF_Ca-bd_CS"/>
</dbReference>
<dbReference type="PANTHER" id="PTHR24035">
    <property type="entry name" value="MULTIPLE EPIDERMAL GROWTH FACTOR-LIKE DOMAINS PROTEIN"/>
    <property type="match status" value="1"/>
</dbReference>
<keyword evidence="1 4" id="KW-0245">EGF-like domain</keyword>
<evidence type="ECO:0000259" key="5">
    <source>
        <dbReference type="PROSITE" id="PS50026"/>
    </source>
</evidence>
<comment type="caution">
    <text evidence="6">The sequence shown here is derived from an EMBL/GenBank/DDBJ whole genome shotgun (WGS) entry which is preliminary data.</text>
</comment>
<dbReference type="PROSITE" id="PS00022">
    <property type="entry name" value="EGF_1"/>
    <property type="match status" value="1"/>
</dbReference>
<evidence type="ECO:0000313" key="7">
    <source>
        <dbReference type="Proteomes" id="UP000826234"/>
    </source>
</evidence>
<evidence type="ECO:0000256" key="2">
    <source>
        <dbReference type="ARBA" id="ARBA00022737"/>
    </source>
</evidence>
<dbReference type="PROSITE" id="PS00010">
    <property type="entry name" value="ASX_HYDROXYL"/>
    <property type="match status" value="1"/>
</dbReference>
<dbReference type="Proteomes" id="UP000826234">
    <property type="component" value="Unassembled WGS sequence"/>
</dbReference>
<dbReference type="InterPro" id="IPR052108">
    <property type="entry name" value="MEGF/SIB"/>
</dbReference>
<dbReference type="Gene3D" id="2.10.25.10">
    <property type="entry name" value="Laminin"/>
    <property type="match status" value="3"/>
</dbReference>
<organism evidence="6 7">
    <name type="scientific">Phrynosoma platyrhinos</name>
    <name type="common">Desert horned lizard</name>
    <dbReference type="NCBI Taxonomy" id="52577"/>
    <lineage>
        <taxon>Eukaryota</taxon>
        <taxon>Metazoa</taxon>
        <taxon>Chordata</taxon>
        <taxon>Craniata</taxon>
        <taxon>Vertebrata</taxon>
        <taxon>Euteleostomi</taxon>
        <taxon>Lepidosauria</taxon>
        <taxon>Squamata</taxon>
        <taxon>Bifurcata</taxon>
        <taxon>Unidentata</taxon>
        <taxon>Episquamata</taxon>
        <taxon>Toxicofera</taxon>
        <taxon>Iguania</taxon>
        <taxon>Phrynosomatidae</taxon>
        <taxon>Phrynosomatinae</taxon>
        <taxon>Phrynosoma</taxon>
    </lineage>
</organism>
<dbReference type="InterPro" id="IPR002049">
    <property type="entry name" value="LE_dom"/>
</dbReference>
<dbReference type="InterPro" id="IPR001881">
    <property type="entry name" value="EGF-like_Ca-bd_dom"/>
</dbReference>
<dbReference type="InterPro" id="IPR000742">
    <property type="entry name" value="EGF"/>
</dbReference>
<accession>A0ABQ7T342</accession>
<dbReference type="InterPro" id="IPR009030">
    <property type="entry name" value="Growth_fac_rcpt_cys_sf"/>
</dbReference>
<evidence type="ECO:0000313" key="6">
    <source>
        <dbReference type="EMBL" id="KAH0624132.1"/>
    </source>
</evidence>
<evidence type="ECO:0000256" key="4">
    <source>
        <dbReference type="PROSITE-ProRule" id="PRU00076"/>
    </source>
</evidence>
<evidence type="ECO:0000256" key="3">
    <source>
        <dbReference type="ARBA" id="ARBA00023157"/>
    </source>
</evidence>
<dbReference type="SMART" id="SM00180">
    <property type="entry name" value="EGF_Lam"/>
    <property type="match status" value="3"/>
</dbReference>
<name>A0ABQ7T342_PHRPL</name>
<dbReference type="PROSITE" id="PS50026">
    <property type="entry name" value="EGF_3"/>
    <property type="match status" value="2"/>
</dbReference>
<dbReference type="CDD" id="cd00055">
    <property type="entry name" value="EGF_Lam"/>
    <property type="match status" value="2"/>
</dbReference>